<dbReference type="Proteomes" id="UP000520814">
    <property type="component" value="Unassembled WGS sequence"/>
</dbReference>
<reference evidence="1 2" key="1">
    <citation type="submission" date="2020-08" db="EMBL/GenBank/DDBJ databases">
        <title>Genomic Encyclopedia of Type Strains, Phase IV (KMG-IV): sequencing the most valuable type-strain genomes for metagenomic binning, comparative biology and taxonomic classification.</title>
        <authorList>
            <person name="Goeker M."/>
        </authorList>
    </citation>
    <scope>NUCLEOTIDE SEQUENCE [LARGE SCALE GENOMIC DNA]</scope>
    <source>
        <strain evidence="1 2">DSM 23562</strain>
    </source>
</reference>
<dbReference type="AlphaFoldDB" id="A0A7W9W6Q2"/>
<comment type="caution">
    <text evidence="1">The sequence shown here is derived from an EMBL/GenBank/DDBJ whole genome shotgun (WGS) entry which is preliminary data.</text>
</comment>
<keyword evidence="2" id="KW-1185">Reference proteome</keyword>
<organism evidence="1 2">
    <name type="scientific">Armatimonas rosea</name>
    <dbReference type="NCBI Taxonomy" id="685828"/>
    <lineage>
        <taxon>Bacteria</taxon>
        <taxon>Bacillati</taxon>
        <taxon>Armatimonadota</taxon>
        <taxon>Armatimonadia</taxon>
        <taxon>Armatimonadales</taxon>
        <taxon>Armatimonadaceae</taxon>
        <taxon>Armatimonas</taxon>
    </lineage>
</organism>
<proteinExistence type="predicted"/>
<evidence type="ECO:0000313" key="2">
    <source>
        <dbReference type="Proteomes" id="UP000520814"/>
    </source>
</evidence>
<evidence type="ECO:0000313" key="1">
    <source>
        <dbReference type="EMBL" id="MBB6050416.1"/>
    </source>
</evidence>
<dbReference type="RefSeq" id="WP_184195325.1">
    <property type="nucleotide sequence ID" value="NZ_JACHGW010000002.1"/>
</dbReference>
<gene>
    <name evidence="1" type="ORF">HNQ39_002207</name>
</gene>
<name>A0A7W9W6Q2_ARMRO</name>
<sequence>MNKNEPIYIESILMENNPRYFYAAEAFLKSENMKESLFLSREFEINECFSRYEIDNDYRDDINVYVQKQKIQYEDMYTRICNSYKNGEDFLEIASSECKKINASHLTSFCEFKKCYGNIFNEVDMLDDKKNYVFMLKYTTQLIESLFLAYMMLSLMNAHKSGDSVSDVTLYLNDDEDPVFRLMKFDYYIKYKYNIRMLVYMRKIFNNISPEGWVYAVYELDKKLWDVYYEVSIEEWRDIRDCFRAAMVATVWTASKKMRKEVWNALADQTQGQGMREILHEILMTAVAYVDIDRSGEFIAGRLPSRILDKIRSAFRTKRKREVEMSDDIEDLVACEPSPASVLNLESLLPKLTPSQRRLIEAMVQLSDSGEKLTHANIARLTGRSQQAVSAMLERIQIALQVDEKKKKLLE</sequence>
<protein>
    <submittedName>
        <fullName evidence="1">Uncharacterized protein</fullName>
    </submittedName>
</protein>
<dbReference type="EMBL" id="JACHGW010000002">
    <property type="protein sequence ID" value="MBB6050416.1"/>
    <property type="molecule type" value="Genomic_DNA"/>
</dbReference>
<accession>A0A7W9W6Q2</accession>